<dbReference type="InterPro" id="IPR003660">
    <property type="entry name" value="HAMP_dom"/>
</dbReference>
<comment type="subcellular location">
    <subcellularLocation>
        <location evidence="2">Membrane</location>
    </subcellularLocation>
</comment>
<dbReference type="AlphaFoldDB" id="A0A437MWZ7"/>
<organism evidence="14 15">
    <name type="scientific">Novosphingobium umbonatum</name>
    <dbReference type="NCBI Taxonomy" id="1908524"/>
    <lineage>
        <taxon>Bacteria</taxon>
        <taxon>Pseudomonadati</taxon>
        <taxon>Pseudomonadota</taxon>
        <taxon>Alphaproteobacteria</taxon>
        <taxon>Sphingomonadales</taxon>
        <taxon>Sphingomonadaceae</taxon>
        <taxon>Novosphingobium</taxon>
    </lineage>
</organism>
<keyword evidence="5" id="KW-0808">Transferase</keyword>
<dbReference type="PANTHER" id="PTHR45436">
    <property type="entry name" value="SENSOR HISTIDINE KINASE YKOH"/>
    <property type="match status" value="1"/>
</dbReference>
<evidence type="ECO:0000256" key="5">
    <source>
        <dbReference type="ARBA" id="ARBA00022679"/>
    </source>
</evidence>
<dbReference type="Gene3D" id="3.30.565.10">
    <property type="entry name" value="Histidine kinase-like ATPase, C-terminal domain"/>
    <property type="match status" value="1"/>
</dbReference>
<keyword evidence="4" id="KW-0597">Phosphoprotein</keyword>
<evidence type="ECO:0000256" key="3">
    <source>
        <dbReference type="ARBA" id="ARBA00012438"/>
    </source>
</evidence>
<dbReference type="PRINTS" id="PR00344">
    <property type="entry name" value="BCTRLSENSOR"/>
</dbReference>
<evidence type="ECO:0000256" key="4">
    <source>
        <dbReference type="ARBA" id="ARBA00022553"/>
    </source>
</evidence>
<evidence type="ECO:0000256" key="10">
    <source>
        <dbReference type="ARBA" id="ARBA00023136"/>
    </source>
</evidence>
<keyword evidence="7 14" id="KW-0418">Kinase</keyword>
<dbReference type="Proteomes" id="UP000282837">
    <property type="component" value="Unassembled WGS sequence"/>
</dbReference>
<keyword evidence="8 11" id="KW-1133">Transmembrane helix</keyword>
<dbReference type="EC" id="2.7.13.3" evidence="3"/>
<comment type="catalytic activity">
    <reaction evidence="1">
        <text>ATP + protein L-histidine = ADP + protein N-phospho-L-histidine.</text>
        <dbReference type="EC" id="2.7.13.3"/>
    </reaction>
</comment>
<dbReference type="InterPro" id="IPR036890">
    <property type="entry name" value="HATPase_C_sf"/>
</dbReference>
<proteinExistence type="predicted"/>
<evidence type="ECO:0000313" key="15">
    <source>
        <dbReference type="Proteomes" id="UP000282837"/>
    </source>
</evidence>
<evidence type="ECO:0000313" key="14">
    <source>
        <dbReference type="EMBL" id="RVU02178.1"/>
    </source>
</evidence>
<evidence type="ECO:0000256" key="2">
    <source>
        <dbReference type="ARBA" id="ARBA00004370"/>
    </source>
</evidence>
<evidence type="ECO:0000256" key="7">
    <source>
        <dbReference type="ARBA" id="ARBA00022777"/>
    </source>
</evidence>
<dbReference type="InterPro" id="IPR050428">
    <property type="entry name" value="TCS_sensor_his_kinase"/>
</dbReference>
<accession>A0A437MWZ7</accession>
<dbReference type="EMBL" id="SACO01000027">
    <property type="protein sequence ID" value="RVU02178.1"/>
    <property type="molecule type" value="Genomic_DNA"/>
</dbReference>
<keyword evidence="10 11" id="KW-0472">Membrane</keyword>
<evidence type="ECO:0000256" key="11">
    <source>
        <dbReference type="SAM" id="Phobius"/>
    </source>
</evidence>
<dbReference type="GO" id="GO:0005886">
    <property type="term" value="C:plasma membrane"/>
    <property type="evidence" value="ECO:0007669"/>
    <property type="project" value="TreeGrafter"/>
</dbReference>
<keyword evidence="9" id="KW-0902">Two-component regulatory system</keyword>
<dbReference type="PROSITE" id="PS50885">
    <property type="entry name" value="HAMP"/>
    <property type="match status" value="1"/>
</dbReference>
<feature type="domain" description="Histidine kinase" evidence="12">
    <location>
        <begin position="230"/>
        <end position="426"/>
    </location>
</feature>
<dbReference type="Pfam" id="PF02518">
    <property type="entry name" value="HATPase_c"/>
    <property type="match status" value="1"/>
</dbReference>
<feature type="transmembrane region" description="Helical" evidence="11">
    <location>
        <begin position="147"/>
        <end position="168"/>
    </location>
</feature>
<protein>
    <recommendedName>
        <fullName evidence="3">histidine kinase</fullName>
        <ecNumber evidence="3">2.7.13.3</ecNumber>
    </recommendedName>
</protein>
<keyword evidence="6 11" id="KW-0812">Transmembrane</keyword>
<name>A0A437MWZ7_9SPHN</name>
<dbReference type="RefSeq" id="WP_127712058.1">
    <property type="nucleotide sequence ID" value="NZ_SACO01000027.1"/>
</dbReference>
<gene>
    <name evidence="14" type="ORF">EOE18_17880</name>
</gene>
<dbReference type="SUPFAM" id="SSF55874">
    <property type="entry name" value="ATPase domain of HSP90 chaperone/DNA topoisomerase II/histidine kinase"/>
    <property type="match status" value="1"/>
</dbReference>
<evidence type="ECO:0000259" key="13">
    <source>
        <dbReference type="PROSITE" id="PS50885"/>
    </source>
</evidence>
<evidence type="ECO:0000259" key="12">
    <source>
        <dbReference type="PROSITE" id="PS50109"/>
    </source>
</evidence>
<dbReference type="PANTHER" id="PTHR45436:SF5">
    <property type="entry name" value="SENSOR HISTIDINE KINASE TRCS"/>
    <property type="match status" value="1"/>
</dbReference>
<dbReference type="InterPro" id="IPR004358">
    <property type="entry name" value="Sig_transdc_His_kin-like_C"/>
</dbReference>
<evidence type="ECO:0000256" key="8">
    <source>
        <dbReference type="ARBA" id="ARBA00022989"/>
    </source>
</evidence>
<reference evidence="14 15" key="1">
    <citation type="submission" date="2019-01" db="EMBL/GenBank/DDBJ databases">
        <authorList>
            <person name="Chen W.-M."/>
        </authorList>
    </citation>
    <scope>NUCLEOTIDE SEQUENCE [LARGE SCALE GENOMIC DNA]</scope>
    <source>
        <strain evidence="14 15">FSY-9</strain>
    </source>
</reference>
<dbReference type="OrthoDB" id="9809567at2"/>
<evidence type="ECO:0000256" key="6">
    <source>
        <dbReference type="ARBA" id="ARBA00022692"/>
    </source>
</evidence>
<dbReference type="InterPro" id="IPR005467">
    <property type="entry name" value="His_kinase_dom"/>
</dbReference>
<feature type="domain" description="HAMP" evidence="13">
    <location>
        <begin position="171"/>
        <end position="222"/>
    </location>
</feature>
<dbReference type="GO" id="GO:0004673">
    <property type="term" value="F:protein histidine kinase activity"/>
    <property type="evidence" value="ECO:0007669"/>
    <property type="project" value="UniProtKB-EC"/>
</dbReference>
<dbReference type="SMART" id="SM00387">
    <property type="entry name" value="HATPase_c"/>
    <property type="match status" value="1"/>
</dbReference>
<sequence length="426" mass="46014">MLSIVMVTGLILGNLNFITNVLEGVLADNIDVKLDTNIMVLDKALDSRGQLDLKGLRAFPSLLHPAPGWGWDILTPQGHWHQGLALGTIEYPVPHWHVEDGIYSGRGFAVSGEGVHVRRLDSSRKAGRVSIVMMSPRVQIDRELDRVIVQIYTLAAQIVLLLIVLSVLQIRVGLAPLRRLVDDVARVRSGKASTLPERQPSDLQPLATEINALIERNKAGLATARVHAANLAHAVATPLSSLMLQLEYEGVSQEALELLGRVSNRVAHHLHRARSASGGIEGQQQALVTAVVSDVRATMALVYRARFINISTNVPEDCVVAVDPEDLGEMMGNLIDNACRYAHQRVDVAVDAEGLRVQIVIEDDGPGIPPDKLASVLQPGVRLDEVSKGYGLGLAIVRELAELYGGSLDLGQGPLGGLRAVLDLPR</sequence>
<evidence type="ECO:0000256" key="1">
    <source>
        <dbReference type="ARBA" id="ARBA00000085"/>
    </source>
</evidence>
<keyword evidence="15" id="KW-1185">Reference proteome</keyword>
<dbReference type="PROSITE" id="PS50109">
    <property type="entry name" value="HIS_KIN"/>
    <property type="match status" value="1"/>
</dbReference>
<comment type="caution">
    <text evidence="14">The sequence shown here is derived from an EMBL/GenBank/DDBJ whole genome shotgun (WGS) entry which is preliminary data.</text>
</comment>
<dbReference type="InterPro" id="IPR003594">
    <property type="entry name" value="HATPase_dom"/>
</dbReference>
<evidence type="ECO:0000256" key="9">
    <source>
        <dbReference type="ARBA" id="ARBA00023012"/>
    </source>
</evidence>
<dbReference type="GO" id="GO:0000160">
    <property type="term" value="P:phosphorelay signal transduction system"/>
    <property type="evidence" value="ECO:0007669"/>
    <property type="project" value="UniProtKB-KW"/>
</dbReference>